<dbReference type="OrthoDB" id="9802600at2"/>
<dbReference type="FunFam" id="1.50.10.10:FF:000028">
    <property type="entry name" value="Alpha-L-fucosidase 2"/>
    <property type="match status" value="1"/>
</dbReference>
<dbReference type="Pfam" id="PF14498">
    <property type="entry name" value="Glyco_hyd_65N_2"/>
    <property type="match status" value="1"/>
</dbReference>
<dbReference type="GO" id="GO:0005975">
    <property type="term" value="P:carbohydrate metabolic process"/>
    <property type="evidence" value="ECO:0007669"/>
    <property type="project" value="InterPro"/>
</dbReference>
<evidence type="ECO:0000313" key="5">
    <source>
        <dbReference type="Proteomes" id="UP000223749"/>
    </source>
</evidence>
<dbReference type="PANTHER" id="PTHR31084:SF0">
    <property type="entry name" value="ALPHA-L-FUCOSIDASE 2"/>
    <property type="match status" value="1"/>
</dbReference>
<dbReference type="InterPro" id="IPR016518">
    <property type="entry name" value="Alpha-L-fucosidase"/>
</dbReference>
<dbReference type="GO" id="GO:0004560">
    <property type="term" value="F:alpha-L-fucosidase activity"/>
    <property type="evidence" value="ECO:0007669"/>
    <property type="project" value="InterPro"/>
</dbReference>
<dbReference type="Proteomes" id="UP000223749">
    <property type="component" value="Chromosome"/>
</dbReference>
<dbReference type="InterPro" id="IPR054363">
    <property type="entry name" value="GH95_cat"/>
</dbReference>
<dbReference type="InterPro" id="IPR049053">
    <property type="entry name" value="AFCA-like_C"/>
</dbReference>
<dbReference type="PIRSF" id="PIRSF007663">
    <property type="entry name" value="UCP007663"/>
    <property type="match status" value="1"/>
</dbReference>
<dbReference type="KEGG" id="pgs:CPT03_06170"/>
<dbReference type="Pfam" id="PF22124">
    <property type="entry name" value="Glyco_hydro_95_cat"/>
    <property type="match status" value="1"/>
</dbReference>
<feature type="domain" description="Alpha fucosidase A-like C-terminal" evidence="2">
    <location>
        <begin position="701"/>
        <end position="792"/>
    </location>
</feature>
<evidence type="ECO:0000313" key="4">
    <source>
        <dbReference type="EMBL" id="ATP59159.1"/>
    </source>
</evidence>
<dbReference type="Pfam" id="PF21307">
    <property type="entry name" value="Glyco_hydro_95_C"/>
    <property type="match status" value="1"/>
</dbReference>
<evidence type="ECO:0000259" key="1">
    <source>
        <dbReference type="Pfam" id="PF14498"/>
    </source>
</evidence>
<dbReference type="InterPro" id="IPR012341">
    <property type="entry name" value="6hp_glycosidase-like_sf"/>
</dbReference>
<evidence type="ECO:0000259" key="2">
    <source>
        <dbReference type="Pfam" id="PF21307"/>
    </source>
</evidence>
<feature type="domain" description="Glycosyl hydrolase family 95 N-terminal" evidence="1">
    <location>
        <begin position="1"/>
        <end position="247"/>
    </location>
</feature>
<dbReference type="PANTHER" id="PTHR31084">
    <property type="entry name" value="ALPHA-L-FUCOSIDASE 2"/>
    <property type="match status" value="1"/>
</dbReference>
<dbReference type="EMBL" id="CP024091">
    <property type="protein sequence ID" value="ATP59159.1"/>
    <property type="molecule type" value="Genomic_DNA"/>
</dbReference>
<dbReference type="InterPro" id="IPR008928">
    <property type="entry name" value="6-hairpin_glycosidase_sf"/>
</dbReference>
<dbReference type="Gene3D" id="1.50.10.10">
    <property type="match status" value="1"/>
</dbReference>
<dbReference type="Gene3D" id="2.70.98.50">
    <property type="entry name" value="putative glycoside hydrolase family protein from bacillus halodurans"/>
    <property type="match status" value="1"/>
</dbReference>
<reference evidence="4 5" key="1">
    <citation type="submission" date="2017-10" db="EMBL/GenBank/DDBJ databases">
        <title>Whole genome of Pedobacter ginsengisoli T01R-27 isolated from tomato rhizosphere.</title>
        <authorList>
            <person name="Weon H.-Y."/>
            <person name="Lee S.A."/>
            <person name="Sang M.K."/>
            <person name="Song J."/>
        </authorList>
    </citation>
    <scope>NUCLEOTIDE SEQUENCE [LARGE SCALE GENOMIC DNA]</scope>
    <source>
        <strain evidence="4 5">T01R-27</strain>
    </source>
</reference>
<accession>A0A2D1UC53</accession>
<protein>
    <submittedName>
        <fullName evidence="4">Alpha-L-fucosidase</fullName>
    </submittedName>
</protein>
<name>A0A2D1UC53_9SPHI</name>
<dbReference type="AlphaFoldDB" id="A0A2D1UC53"/>
<dbReference type="SUPFAM" id="SSF48208">
    <property type="entry name" value="Six-hairpin glycosidases"/>
    <property type="match status" value="1"/>
</dbReference>
<gene>
    <name evidence="4" type="ORF">CPT03_06170</name>
</gene>
<organism evidence="4 5">
    <name type="scientific">Pedobacter ginsengisoli</name>
    <dbReference type="NCBI Taxonomy" id="363852"/>
    <lineage>
        <taxon>Bacteria</taxon>
        <taxon>Pseudomonadati</taxon>
        <taxon>Bacteroidota</taxon>
        <taxon>Sphingobacteriia</taxon>
        <taxon>Sphingobacteriales</taxon>
        <taxon>Sphingobacteriaceae</taxon>
        <taxon>Pedobacter</taxon>
    </lineage>
</organism>
<dbReference type="Gene3D" id="2.60.40.1180">
    <property type="entry name" value="Golgi alpha-mannosidase II"/>
    <property type="match status" value="1"/>
</dbReference>
<dbReference type="InterPro" id="IPR013780">
    <property type="entry name" value="Glyco_hydro_b"/>
</dbReference>
<keyword evidence="5" id="KW-1185">Reference proteome</keyword>
<dbReference type="InterPro" id="IPR027414">
    <property type="entry name" value="GH95_N_dom"/>
</dbReference>
<sequence>MWYDKPAGIWEEALPLGNGNTGAMVFGGIEKERYQLNDNTLWSGYPKDGNNPQAASLLPELRQFIFKGDYAGAEQTWRKMQGPYSARYLPLGDLWLDFGHKEKDVTAYSRNLDLKTAVASVKYTFDNVVYSRSTFINHPSKIMVVVIKASKKGMLNLKAALSSKLKYKTHADGEKLVLKGRAPKYVAARNYFPEQVVYDENEGLSFEVQVKLAVKGSKAKILSTDSLLEVSEADEVKLYLTEATSFNGFDKSPAKQVRNPSEKNNANLAKAIKKGADFLKDEHIKDYTSLFNRVSFELKGSKDYTTLPVNERLKQFTTNPSDLGLQALYYQFGRYLLIASSRPGGRPTNLQGLWNDHVQPPWGSNYTININTEMNYWLAENSNLSECHIPLFDFIGELAVNGAKTAKINYGIQEGWVAHHNSDLWAKTSPVGDYDQDKTYYPGAFCWQMGGAWLSTHLWEHFLYTRDQNFLKDKAYPLMKGAAQFMLQWLVKDPETGFLVTAPSTSPENVFKDGGKTYNISKASTMDISIVRQLFQDVIGASEALNEDMAFRNELKQALASLYPYHIGKYGQIQEWFNDVDDPKDMHRHISHLYGLFPGNQISPERTKDLAEAAKVTLKHRGDVSTGWSMAWKMNWWARLRDGEHAYKILAKAFNYINPNDKTFKSAGGGGTYPNLFDAHPPFQIDGNFGATAGITEMLMQSHEGKISLLPALPSEWRDGTIKGIKARGNFELEMVWEKGKLKQAKIKSVKGGICKVEAPELLKVKELSNSNQVAEGKVLSFNTQKGKVYTLILN</sequence>
<proteinExistence type="predicted"/>
<evidence type="ECO:0000259" key="3">
    <source>
        <dbReference type="Pfam" id="PF22124"/>
    </source>
</evidence>
<feature type="domain" description="Glycosyl hydrolase family 95 catalytic" evidence="3">
    <location>
        <begin position="278"/>
        <end position="699"/>
    </location>
</feature>